<dbReference type="Pfam" id="PF15433">
    <property type="entry name" value="MRP-S31"/>
    <property type="match status" value="1"/>
</dbReference>
<comment type="similarity">
    <text evidence="2">Belongs to the mitochondrion-specific ribosomal protein mS31 family.</text>
</comment>
<evidence type="ECO:0000256" key="3">
    <source>
        <dbReference type="ARBA" id="ARBA00022946"/>
    </source>
</evidence>
<proteinExistence type="inferred from homology"/>
<evidence type="ECO:0000256" key="6">
    <source>
        <dbReference type="ARBA" id="ARBA00023274"/>
    </source>
</evidence>
<evidence type="ECO:0000256" key="8">
    <source>
        <dbReference type="ARBA" id="ARBA00035363"/>
    </source>
</evidence>
<keyword evidence="4 9" id="KW-0689">Ribosomal protein</keyword>
<dbReference type="HOGENOM" id="CLU_2252608_0_0_1"/>
<evidence type="ECO:0000256" key="1">
    <source>
        <dbReference type="ARBA" id="ARBA00004173"/>
    </source>
</evidence>
<dbReference type="GO" id="GO:0003735">
    <property type="term" value="F:structural constituent of ribosome"/>
    <property type="evidence" value="ECO:0007669"/>
    <property type="project" value="InterPro"/>
</dbReference>
<dbReference type="GO" id="GO:0005763">
    <property type="term" value="C:mitochondrial small ribosomal subunit"/>
    <property type="evidence" value="ECO:0007669"/>
    <property type="project" value="InterPro"/>
</dbReference>
<name>K1RH59_MAGGI</name>
<evidence type="ECO:0000256" key="4">
    <source>
        <dbReference type="ARBA" id="ARBA00022980"/>
    </source>
</evidence>
<dbReference type="EMBL" id="JH818113">
    <property type="protein sequence ID" value="EKC40815.1"/>
    <property type="molecule type" value="Genomic_DNA"/>
</dbReference>
<keyword evidence="6" id="KW-0687">Ribonucleoprotein</keyword>
<dbReference type="AlphaFoldDB" id="K1RH59"/>
<dbReference type="InParanoid" id="K1RH59"/>
<evidence type="ECO:0000313" key="9">
    <source>
        <dbReference type="EMBL" id="EKC40815.1"/>
    </source>
</evidence>
<sequence>MHVSEQTRRIDEEKAVSFAEHVFFDDMLEDFPKSGPIRNYMEQVTVGLSQNPHLTEEKREHVPWYKNYFQGKAETLKDFLGETGELKDFLSKENSKQKIESLSD</sequence>
<protein>
    <recommendedName>
        <fullName evidence="7">Small ribosomal subunit protein mS31</fullName>
    </recommendedName>
    <alternativeName>
        <fullName evidence="8">28S ribosomal protein S31, mitochondrial</fullName>
    </alternativeName>
</protein>
<dbReference type="InterPro" id="IPR026299">
    <property type="entry name" value="MRP-S31"/>
</dbReference>
<dbReference type="PANTHER" id="PTHR13231:SF3">
    <property type="entry name" value="SMALL RIBOSOMAL SUBUNIT PROTEIN MS31"/>
    <property type="match status" value="1"/>
</dbReference>
<accession>K1RH59</accession>
<evidence type="ECO:0000256" key="7">
    <source>
        <dbReference type="ARBA" id="ARBA00035133"/>
    </source>
</evidence>
<evidence type="ECO:0000256" key="2">
    <source>
        <dbReference type="ARBA" id="ARBA00011057"/>
    </source>
</evidence>
<dbReference type="PANTHER" id="PTHR13231">
    <property type="entry name" value="MITOCHONDRIAL RIBOSOMAL PROTEIN S31"/>
    <property type="match status" value="1"/>
</dbReference>
<organism evidence="9">
    <name type="scientific">Magallana gigas</name>
    <name type="common">Pacific oyster</name>
    <name type="synonym">Crassostrea gigas</name>
    <dbReference type="NCBI Taxonomy" id="29159"/>
    <lineage>
        <taxon>Eukaryota</taxon>
        <taxon>Metazoa</taxon>
        <taxon>Spiralia</taxon>
        <taxon>Lophotrochozoa</taxon>
        <taxon>Mollusca</taxon>
        <taxon>Bivalvia</taxon>
        <taxon>Autobranchia</taxon>
        <taxon>Pteriomorphia</taxon>
        <taxon>Ostreida</taxon>
        <taxon>Ostreoidea</taxon>
        <taxon>Ostreidae</taxon>
        <taxon>Magallana</taxon>
    </lineage>
</organism>
<comment type="subcellular location">
    <subcellularLocation>
        <location evidence="1">Mitochondrion</location>
    </subcellularLocation>
</comment>
<gene>
    <name evidence="9" type="ORF">CGI_10026498</name>
</gene>
<keyword evidence="5" id="KW-0496">Mitochondrion</keyword>
<reference evidence="9" key="1">
    <citation type="journal article" date="2012" name="Nature">
        <title>The oyster genome reveals stress adaptation and complexity of shell formation.</title>
        <authorList>
            <person name="Zhang G."/>
            <person name="Fang X."/>
            <person name="Guo X."/>
            <person name="Li L."/>
            <person name="Luo R."/>
            <person name="Xu F."/>
            <person name="Yang P."/>
            <person name="Zhang L."/>
            <person name="Wang X."/>
            <person name="Qi H."/>
            <person name="Xiong Z."/>
            <person name="Que H."/>
            <person name="Xie Y."/>
            <person name="Holland P.W."/>
            <person name="Paps J."/>
            <person name="Zhu Y."/>
            <person name="Wu F."/>
            <person name="Chen Y."/>
            <person name="Wang J."/>
            <person name="Peng C."/>
            <person name="Meng J."/>
            <person name="Yang L."/>
            <person name="Liu J."/>
            <person name="Wen B."/>
            <person name="Zhang N."/>
            <person name="Huang Z."/>
            <person name="Zhu Q."/>
            <person name="Feng Y."/>
            <person name="Mount A."/>
            <person name="Hedgecock D."/>
            <person name="Xu Z."/>
            <person name="Liu Y."/>
            <person name="Domazet-Loso T."/>
            <person name="Du Y."/>
            <person name="Sun X."/>
            <person name="Zhang S."/>
            <person name="Liu B."/>
            <person name="Cheng P."/>
            <person name="Jiang X."/>
            <person name="Li J."/>
            <person name="Fan D."/>
            <person name="Wang W."/>
            <person name="Fu W."/>
            <person name="Wang T."/>
            <person name="Wang B."/>
            <person name="Zhang J."/>
            <person name="Peng Z."/>
            <person name="Li Y."/>
            <person name="Li N."/>
            <person name="Wang J."/>
            <person name="Chen M."/>
            <person name="He Y."/>
            <person name="Tan F."/>
            <person name="Song X."/>
            <person name="Zheng Q."/>
            <person name="Huang R."/>
            <person name="Yang H."/>
            <person name="Du X."/>
            <person name="Chen L."/>
            <person name="Yang M."/>
            <person name="Gaffney P.M."/>
            <person name="Wang S."/>
            <person name="Luo L."/>
            <person name="She Z."/>
            <person name="Ming Y."/>
            <person name="Huang W."/>
            <person name="Zhang S."/>
            <person name="Huang B."/>
            <person name="Zhang Y."/>
            <person name="Qu T."/>
            <person name="Ni P."/>
            <person name="Miao G."/>
            <person name="Wang J."/>
            <person name="Wang Q."/>
            <person name="Steinberg C.E."/>
            <person name="Wang H."/>
            <person name="Li N."/>
            <person name="Qian L."/>
            <person name="Zhang G."/>
            <person name="Li Y."/>
            <person name="Yang H."/>
            <person name="Liu X."/>
            <person name="Wang J."/>
            <person name="Yin Y."/>
            <person name="Wang J."/>
        </authorList>
    </citation>
    <scope>NUCLEOTIDE SEQUENCE [LARGE SCALE GENOMIC DNA]</scope>
    <source>
        <strain evidence="9">05x7-T-G4-1.051#20</strain>
    </source>
</reference>
<keyword evidence="3" id="KW-0809">Transit peptide</keyword>
<evidence type="ECO:0000256" key="5">
    <source>
        <dbReference type="ARBA" id="ARBA00023128"/>
    </source>
</evidence>